<dbReference type="Proteomes" id="UP001057532">
    <property type="component" value="Chromosome"/>
</dbReference>
<evidence type="ECO:0000313" key="9">
    <source>
        <dbReference type="Proteomes" id="UP001057532"/>
    </source>
</evidence>
<keyword evidence="3 7" id="KW-0812">Transmembrane</keyword>
<keyword evidence="1" id="KW-1003">Cell membrane</keyword>
<proteinExistence type="predicted"/>
<feature type="transmembrane region" description="Helical" evidence="7">
    <location>
        <begin position="47"/>
        <end position="66"/>
    </location>
</feature>
<keyword evidence="6" id="KW-0175">Coiled coil</keyword>
<evidence type="ECO:0000256" key="2">
    <source>
        <dbReference type="ARBA" id="ARBA00022618"/>
    </source>
</evidence>
<evidence type="ECO:0000256" key="5">
    <source>
        <dbReference type="ARBA" id="ARBA00023306"/>
    </source>
</evidence>
<evidence type="ECO:0008006" key="10">
    <source>
        <dbReference type="Google" id="ProtNLM"/>
    </source>
</evidence>
<dbReference type="PANTHER" id="PTHR37820">
    <property type="entry name" value="CELL DIVISION PROTEIN DIVIB"/>
    <property type="match status" value="1"/>
</dbReference>
<dbReference type="InterPro" id="IPR050487">
    <property type="entry name" value="FtsQ_DivIB"/>
</dbReference>
<dbReference type="EMBL" id="CP097478">
    <property type="protein sequence ID" value="USS92901.1"/>
    <property type="molecule type" value="Genomic_DNA"/>
</dbReference>
<keyword evidence="9" id="KW-1185">Reference proteome</keyword>
<keyword evidence="7" id="KW-0472">Membrane</keyword>
<dbReference type="Gene3D" id="3.40.50.10960">
    <property type="match status" value="1"/>
</dbReference>
<evidence type="ECO:0000256" key="7">
    <source>
        <dbReference type="SAM" id="Phobius"/>
    </source>
</evidence>
<accession>A0ABY5C296</accession>
<protein>
    <recommendedName>
        <fullName evidence="10">Cell division protein DivIB</fullName>
    </recommendedName>
</protein>
<keyword evidence="4 7" id="KW-1133">Transmembrane helix</keyword>
<name>A0ABY5C296_9LACO</name>
<evidence type="ECO:0000256" key="4">
    <source>
        <dbReference type="ARBA" id="ARBA00022989"/>
    </source>
</evidence>
<reference evidence="8" key="1">
    <citation type="submission" date="2022-05" db="EMBL/GenBank/DDBJ databases">
        <authorList>
            <person name="Oliphant S.A."/>
            <person name="Watson-Haigh N.S."/>
            <person name="Sumby K.M."/>
            <person name="Gardner J.M."/>
            <person name="Jiranek V."/>
        </authorList>
    </citation>
    <scope>NUCLEOTIDE SEQUENCE</scope>
    <source>
        <strain evidence="8">Ru20-1</strain>
    </source>
</reference>
<keyword evidence="2" id="KW-0132">Cell division</keyword>
<evidence type="ECO:0000256" key="3">
    <source>
        <dbReference type="ARBA" id="ARBA00022692"/>
    </source>
</evidence>
<organism evidence="8 9">
    <name type="scientific">Fructilactobacillus ixorae</name>
    <dbReference type="NCBI Taxonomy" id="1750535"/>
    <lineage>
        <taxon>Bacteria</taxon>
        <taxon>Bacillati</taxon>
        <taxon>Bacillota</taxon>
        <taxon>Bacilli</taxon>
        <taxon>Lactobacillales</taxon>
        <taxon>Lactobacillaceae</taxon>
        <taxon>Fructilactobacillus</taxon>
    </lineage>
</organism>
<sequence>MDEKEQDQRLNEQLRADHVQKWQHRRFRVGRKNRAIKRRRWHTTVRVAGPLLVLLLSGCLYFGYLASPASRVQTVRVTPQPARNQLPQQLPVQPGDNLQVVQRKRSALERQLQRQNDKVKQVNLQMTGNRVQIQVQLEKPLAMIEHQRVFHALYSSGKIAHQATKQVDQQRTCVIQGIKQRGELQLIGRQLGKLAPNLVAEIQTIHQEPSQPGMEKVRLQMRDGNQVVTFTNQLAKQLTYYPKLKPTLKQPSVLKMEFGAYATPLN</sequence>
<feature type="coiled-coil region" evidence="6">
    <location>
        <begin position="98"/>
        <end position="125"/>
    </location>
</feature>
<gene>
    <name evidence="8" type="ORF">M8332_04515</name>
</gene>
<evidence type="ECO:0000256" key="1">
    <source>
        <dbReference type="ARBA" id="ARBA00022475"/>
    </source>
</evidence>
<evidence type="ECO:0000313" key="8">
    <source>
        <dbReference type="EMBL" id="USS92901.1"/>
    </source>
</evidence>
<keyword evidence="5" id="KW-0131">Cell cycle</keyword>
<evidence type="ECO:0000256" key="6">
    <source>
        <dbReference type="SAM" id="Coils"/>
    </source>
</evidence>
<dbReference type="RefSeq" id="WP_252779670.1">
    <property type="nucleotide sequence ID" value="NZ_CP097478.1"/>
</dbReference>
<dbReference type="PANTHER" id="PTHR37820:SF1">
    <property type="entry name" value="CELL DIVISION PROTEIN FTSQ"/>
    <property type="match status" value="1"/>
</dbReference>